<protein>
    <submittedName>
        <fullName evidence="2">Uncharacterized protein</fullName>
    </submittedName>
</protein>
<keyword evidence="3" id="KW-1185">Reference proteome</keyword>
<comment type="caution">
    <text evidence="2">The sequence shown here is derived from an EMBL/GenBank/DDBJ whole genome shotgun (WGS) entry which is preliminary data.</text>
</comment>
<feature type="non-terminal residue" evidence="2">
    <location>
        <position position="1"/>
    </location>
</feature>
<feature type="non-terminal residue" evidence="2">
    <location>
        <position position="112"/>
    </location>
</feature>
<organism evidence="2 3">
    <name type="scientific">Symbiodinium necroappetens</name>
    <dbReference type="NCBI Taxonomy" id="1628268"/>
    <lineage>
        <taxon>Eukaryota</taxon>
        <taxon>Sar</taxon>
        <taxon>Alveolata</taxon>
        <taxon>Dinophyceae</taxon>
        <taxon>Suessiales</taxon>
        <taxon>Symbiodiniaceae</taxon>
        <taxon>Symbiodinium</taxon>
    </lineage>
</organism>
<evidence type="ECO:0000256" key="1">
    <source>
        <dbReference type="SAM" id="MobiDB-lite"/>
    </source>
</evidence>
<feature type="region of interest" description="Disordered" evidence="1">
    <location>
        <begin position="17"/>
        <end position="41"/>
    </location>
</feature>
<evidence type="ECO:0000313" key="3">
    <source>
        <dbReference type="Proteomes" id="UP000601435"/>
    </source>
</evidence>
<dbReference type="EMBL" id="CAJNJA010020453">
    <property type="protein sequence ID" value="CAE7460228.1"/>
    <property type="molecule type" value="Genomic_DNA"/>
</dbReference>
<gene>
    <name evidence="2" type="ORF">SNEC2469_LOCUS12861</name>
</gene>
<proteinExistence type="predicted"/>
<evidence type="ECO:0000313" key="2">
    <source>
        <dbReference type="EMBL" id="CAE7460228.1"/>
    </source>
</evidence>
<feature type="compositionally biased region" description="Low complexity" evidence="1">
    <location>
        <begin position="17"/>
        <end position="32"/>
    </location>
</feature>
<dbReference type="Proteomes" id="UP000601435">
    <property type="component" value="Unassembled WGS sequence"/>
</dbReference>
<dbReference type="AlphaFoldDB" id="A0A812S351"/>
<sequence length="112" mass="11965">DRLTAHGTWCSKTTAASIPTSSTSITTVSRSAHGGLTRTPAGASTWQWCAERRRALRATMRRTEARSCSGATWTPPRSAWTIRATCTATTLPSKRVVPESTRTASISTITAA</sequence>
<name>A0A812S351_9DINO</name>
<reference evidence="2" key="1">
    <citation type="submission" date="2021-02" db="EMBL/GenBank/DDBJ databases">
        <authorList>
            <person name="Dougan E. K."/>
            <person name="Rhodes N."/>
            <person name="Thang M."/>
            <person name="Chan C."/>
        </authorList>
    </citation>
    <scope>NUCLEOTIDE SEQUENCE</scope>
</reference>
<accession>A0A812S351</accession>